<keyword evidence="9" id="KW-1185">Reference proteome</keyword>
<dbReference type="Gene3D" id="1.25.40.390">
    <property type="match status" value="1"/>
</dbReference>
<comment type="subcellular location">
    <subcellularLocation>
        <location evidence="1">Cell outer membrane</location>
    </subcellularLocation>
</comment>
<dbReference type="SUPFAM" id="SSF48452">
    <property type="entry name" value="TPR-like"/>
    <property type="match status" value="1"/>
</dbReference>
<keyword evidence="5" id="KW-0998">Cell outer membrane</keyword>
<evidence type="ECO:0000256" key="3">
    <source>
        <dbReference type="ARBA" id="ARBA00022729"/>
    </source>
</evidence>
<dbReference type="Proteomes" id="UP000660024">
    <property type="component" value="Unassembled WGS sequence"/>
</dbReference>
<accession>A0ABS1BGW1</accession>
<evidence type="ECO:0000256" key="1">
    <source>
        <dbReference type="ARBA" id="ARBA00004442"/>
    </source>
</evidence>
<dbReference type="RefSeq" id="WP_200584872.1">
    <property type="nucleotide sequence ID" value="NZ_JAEHFY010000004.1"/>
</dbReference>
<dbReference type="PROSITE" id="PS51257">
    <property type="entry name" value="PROKAR_LIPOPROTEIN"/>
    <property type="match status" value="1"/>
</dbReference>
<evidence type="ECO:0000259" key="6">
    <source>
        <dbReference type="Pfam" id="PF07980"/>
    </source>
</evidence>
<comment type="caution">
    <text evidence="8">The sequence shown here is derived from an EMBL/GenBank/DDBJ whole genome shotgun (WGS) entry which is preliminary data.</text>
</comment>
<keyword evidence="3" id="KW-0732">Signal</keyword>
<proteinExistence type="inferred from homology"/>
<dbReference type="InterPro" id="IPR011990">
    <property type="entry name" value="TPR-like_helical_dom_sf"/>
</dbReference>
<dbReference type="InterPro" id="IPR012944">
    <property type="entry name" value="SusD_RagB_dom"/>
</dbReference>
<dbReference type="EMBL" id="JAEHFY010000004">
    <property type="protein sequence ID" value="MBK0382095.1"/>
    <property type="molecule type" value="Genomic_DNA"/>
</dbReference>
<name>A0ABS1BGW1_9SPHI</name>
<dbReference type="InterPro" id="IPR033985">
    <property type="entry name" value="SusD-like_N"/>
</dbReference>
<evidence type="ECO:0000256" key="2">
    <source>
        <dbReference type="ARBA" id="ARBA00006275"/>
    </source>
</evidence>
<comment type="similarity">
    <text evidence="2">Belongs to the SusD family.</text>
</comment>
<keyword evidence="4" id="KW-0472">Membrane</keyword>
<feature type="domain" description="RagB/SusD" evidence="6">
    <location>
        <begin position="348"/>
        <end position="462"/>
    </location>
</feature>
<feature type="domain" description="SusD-like N-terminal" evidence="7">
    <location>
        <begin position="44"/>
        <end position="227"/>
    </location>
</feature>
<sequence>MKTKHIFTSIFFVMIGLSACKKEKTYLDPTNNYSYYNFPENEDQVNQAVVAIYTQARSLYNADLWQFGEFRSDNTSFRYNPNDRGGLNTEQLDEFTALSDNGSINAMWADSYNGIAKANYALQNLDAITFRDPAVKTQRQSEAKFWRAWFYFNLVRLYGDVPLVTKVVISPSEGPTYQREATSKIYSDLIIPDAMAAVSGLPPTIGTSDKGRLSKGAGLMLLAEVYMTLKRFDDANTTLQQLTTLGYSLDANYADNFDPTKKNGPESILEMQSDATQGITFGFYGAWTPYATGANIYPGGSNSRGGLNQPTKDLINSYETGDKRKAVTVGTYNNIDYLKKFLYWDASTRANPVNFVTYRYADALLMYAESLNEISFPNAQAFSMLNQVRTRAGLPNKTQANIIPALAINSQADFRLAIEKERRVELAGENHRWFDLLRTGRAVAVMTAHGAQEKALKPTTIGSGAYDNIRTLLAIPFRQAQQYGYAQNPGWE</sequence>
<evidence type="ECO:0000259" key="7">
    <source>
        <dbReference type="Pfam" id="PF14322"/>
    </source>
</evidence>
<organism evidence="8 9">
    <name type="scientific">Pedobacter segetis</name>
    <dbReference type="NCBI Taxonomy" id="2793069"/>
    <lineage>
        <taxon>Bacteria</taxon>
        <taxon>Pseudomonadati</taxon>
        <taxon>Bacteroidota</taxon>
        <taxon>Sphingobacteriia</taxon>
        <taxon>Sphingobacteriales</taxon>
        <taxon>Sphingobacteriaceae</taxon>
        <taxon>Pedobacter</taxon>
    </lineage>
</organism>
<evidence type="ECO:0000313" key="8">
    <source>
        <dbReference type="EMBL" id="MBK0382095.1"/>
    </source>
</evidence>
<evidence type="ECO:0000313" key="9">
    <source>
        <dbReference type="Proteomes" id="UP000660024"/>
    </source>
</evidence>
<protein>
    <submittedName>
        <fullName evidence="8">RagB/SusD family nutrient uptake outer membrane protein</fullName>
    </submittedName>
</protein>
<gene>
    <name evidence="8" type="ORF">I5M32_03905</name>
</gene>
<reference evidence="8 9" key="1">
    <citation type="submission" date="2020-12" db="EMBL/GenBank/DDBJ databases">
        <title>Bacterial novel species Pedobacter sp. SD-b isolated from soil.</title>
        <authorList>
            <person name="Jung H.-Y."/>
        </authorList>
    </citation>
    <scope>NUCLEOTIDE SEQUENCE [LARGE SCALE GENOMIC DNA]</scope>
    <source>
        <strain evidence="8 9">SD-b</strain>
    </source>
</reference>
<evidence type="ECO:0000256" key="5">
    <source>
        <dbReference type="ARBA" id="ARBA00023237"/>
    </source>
</evidence>
<dbReference type="Pfam" id="PF14322">
    <property type="entry name" value="SusD-like_3"/>
    <property type="match status" value="1"/>
</dbReference>
<evidence type="ECO:0000256" key="4">
    <source>
        <dbReference type="ARBA" id="ARBA00023136"/>
    </source>
</evidence>
<dbReference type="Pfam" id="PF07980">
    <property type="entry name" value="SusD_RagB"/>
    <property type="match status" value="1"/>
</dbReference>
<dbReference type="CDD" id="cd08977">
    <property type="entry name" value="SusD"/>
    <property type="match status" value="1"/>
</dbReference>